<accession>A4J9U8</accession>
<protein>
    <submittedName>
        <fullName evidence="1">Uncharacterized protein</fullName>
    </submittedName>
</protein>
<dbReference type="Proteomes" id="UP000002287">
    <property type="component" value="Chromosome 1"/>
</dbReference>
<dbReference type="HOGENOM" id="CLU_2841441_0_0_4"/>
<dbReference type="EMBL" id="CP000614">
    <property type="protein sequence ID" value="ABO53051.1"/>
    <property type="molecule type" value="Genomic_DNA"/>
</dbReference>
<evidence type="ECO:0000313" key="2">
    <source>
        <dbReference type="Proteomes" id="UP000002287"/>
    </source>
</evidence>
<name>A4J9U8_BURVG</name>
<reference evidence="2" key="1">
    <citation type="submission" date="2007-03" db="EMBL/GenBank/DDBJ databases">
        <title>Complete sequence of chromosome 1 of Burkholderia vietnamiensis G4.</title>
        <authorList>
            <consortium name="US DOE Joint Genome Institute"/>
            <person name="Copeland A."/>
            <person name="Lucas S."/>
            <person name="Lapidus A."/>
            <person name="Barry K."/>
            <person name="Detter J.C."/>
            <person name="Glavina del Rio T."/>
            <person name="Hammon N."/>
            <person name="Israni S."/>
            <person name="Dalin E."/>
            <person name="Tice H."/>
            <person name="Pitluck S."/>
            <person name="Chain P."/>
            <person name="Malfatti S."/>
            <person name="Shin M."/>
            <person name="Vergez L."/>
            <person name="Schmutz J."/>
            <person name="Larimer F."/>
            <person name="Land M."/>
            <person name="Hauser L."/>
            <person name="Kyrpides N."/>
            <person name="Tiedje J."/>
            <person name="Richardson P."/>
        </authorList>
    </citation>
    <scope>NUCLEOTIDE SEQUENCE [LARGE SCALE GENOMIC DNA]</scope>
    <source>
        <strain evidence="2">G4 / LMG 22486</strain>
    </source>
</reference>
<gene>
    <name evidence="1" type="ordered locus">Bcep1808_0028</name>
</gene>
<dbReference type="AlphaFoldDB" id="A4J9U8"/>
<proteinExistence type="predicted"/>
<sequence length="65" mass="7007">MSVRCDVMHIALWITGSEASGFTVERLGIRRRGCESTKSCSVLHRDLRLLCGGLCVAVRALDSGG</sequence>
<dbReference type="KEGG" id="bvi:Bcep1808_0028"/>
<evidence type="ECO:0000313" key="1">
    <source>
        <dbReference type="EMBL" id="ABO53051.1"/>
    </source>
</evidence>
<organism evidence="1 2">
    <name type="scientific">Burkholderia vietnamiensis (strain G4 / LMG 22486)</name>
    <name type="common">Burkholderia cepacia (strain R1808)</name>
    <dbReference type="NCBI Taxonomy" id="269482"/>
    <lineage>
        <taxon>Bacteria</taxon>
        <taxon>Pseudomonadati</taxon>
        <taxon>Pseudomonadota</taxon>
        <taxon>Betaproteobacteria</taxon>
        <taxon>Burkholderiales</taxon>
        <taxon>Burkholderiaceae</taxon>
        <taxon>Burkholderia</taxon>
        <taxon>Burkholderia cepacia complex</taxon>
    </lineage>
</organism>